<dbReference type="WBParaSite" id="PS1159_v2.g15325.t1">
    <property type="protein sequence ID" value="PS1159_v2.g15325.t1"/>
    <property type="gene ID" value="PS1159_v2.g15325"/>
</dbReference>
<evidence type="ECO:0000313" key="2">
    <source>
        <dbReference type="WBParaSite" id="PS1159_v2.g15325.t1"/>
    </source>
</evidence>
<dbReference type="Proteomes" id="UP000887580">
    <property type="component" value="Unplaced"/>
</dbReference>
<organism evidence="1 2">
    <name type="scientific">Panagrolaimus sp. PS1159</name>
    <dbReference type="NCBI Taxonomy" id="55785"/>
    <lineage>
        <taxon>Eukaryota</taxon>
        <taxon>Metazoa</taxon>
        <taxon>Ecdysozoa</taxon>
        <taxon>Nematoda</taxon>
        <taxon>Chromadorea</taxon>
        <taxon>Rhabditida</taxon>
        <taxon>Tylenchina</taxon>
        <taxon>Panagrolaimomorpha</taxon>
        <taxon>Panagrolaimoidea</taxon>
        <taxon>Panagrolaimidae</taxon>
        <taxon>Panagrolaimus</taxon>
    </lineage>
</organism>
<accession>A0AC35F9K1</accession>
<name>A0AC35F9K1_9BILA</name>
<proteinExistence type="predicted"/>
<protein>
    <submittedName>
        <fullName evidence="2">NADP-dependent oxidoreductase domain-containing protein</fullName>
    </submittedName>
</protein>
<evidence type="ECO:0000313" key="1">
    <source>
        <dbReference type="Proteomes" id="UP000887580"/>
    </source>
</evidence>
<reference evidence="2" key="1">
    <citation type="submission" date="2022-11" db="UniProtKB">
        <authorList>
            <consortium name="WormBaseParasite"/>
        </authorList>
    </citation>
    <scope>IDENTIFICATION</scope>
</reference>
<sequence length="485" mass="56207">MVVDVGSVPLSNGKKLPLLGLGTWLATDEKELDTALRAAIDVGYRYIDTAEIYKNEHVIGAVVEEYIKNGKLKREDIFITTKLPLYGHDDPEKYIKQSLEKLRTDYIDLYLIHAPCPFDSFSREGGMNPVLIPHIETWKVLEKFYNDGKLKSIGISNFNEKQIQELYDQATIKPQNLQVECHIFLKQKELFELSLRTALDVGYRYIDTAALYRNEHIIGAIIEEYIKNGKFKREDIFITTKLPPYGHQNPEKYIKQSLENLRTDYIDLYLIHAPIPVEDGGDSMKQDEHGNLIPALVPFIETWKVLEKFYNEGKLKSIGISNFNEKQIQELYDQATIKPQNIQVECHILFPQKELFEFCKKLNITFTAYAPIGSPGRKAVQKGESFVDEKPMEHPLTKKLAEKYKKSPAQILIRQIMQRGISVIPKSTNPNRVKENFNVLDFKLTDEEMAEFDSIKQNTRLFLFDFGKNHPWHPWKDDLKKHNLI</sequence>